<sequence>MKLLVIATTVLAASQSALGFSIGWLENVYHQDQQKLVELEKNLRIDTFADSLTDYKVNGHSLIGLHKALVEIPSISENEVAVAKALSGFLKRFGLTVELQKVPAKDGHSPRYNVYAYIGKTRDTSVLITSHIDTVPPFIPYHVEGSRIYGRGTCDAKGSVASQIFAVLSLIAQGKVKEGDISLLYVVGEEMNGSGMLQASNSLNATWETAIFGEPTELKLGVGHKGNYMFELFVEGKPSHSGYPELGISATEILIPVLADLLKLDLPKSDLLGPSTLNIGRIEAGVAANVVPAHSYAECFIRVADGLEKIDELVRGVVEGVEHLTFKLGPTIEPQYIDYDVPGFESIVLAYATDIPHLVGQTLKKRYLYGPGSIHVAHGDNEYVENSDLLEAVDGYKKLITHCLQV</sequence>
<evidence type="ECO:0000256" key="1">
    <source>
        <dbReference type="ARBA" id="ARBA00001947"/>
    </source>
</evidence>
<keyword evidence="3" id="KW-0479">Metal-binding</keyword>
<comment type="cofactor">
    <cofactor evidence="1">
        <name>Zn(2+)</name>
        <dbReference type="ChEBI" id="CHEBI:29105"/>
    </cofactor>
</comment>
<dbReference type="PANTHER" id="PTHR43808">
    <property type="entry name" value="ACETYLORNITHINE DEACETYLASE"/>
    <property type="match status" value="1"/>
</dbReference>
<evidence type="ECO:0000256" key="6">
    <source>
        <dbReference type="SAM" id="SignalP"/>
    </source>
</evidence>
<evidence type="ECO:0000256" key="2">
    <source>
        <dbReference type="ARBA" id="ARBA00006247"/>
    </source>
</evidence>
<evidence type="ECO:0000256" key="3">
    <source>
        <dbReference type="ARBA" id="ARBA00022723"/>
    </source>
</evidence>
<dbReference type="PANTHER" id="PTHR43808:SF8">
    <property type="entry name" value="PEPTIDASE M20 DIMERISATION DOMAIN-CONTAINING PROTEIN"/>
    <property type="match status" value="1"/>
</dbReference>
<evidence type="ECO:0000256" key="4">
    <source>
        <dbReference type="ARBA" id="ARBA00022801"/>
    </source>
</evidence>
<gene>
    <name evidence="8" type="ORF">CAAN4_G02278</name>
</gene>
<dbReference type="Gene3D" id="3.40.630.10">
    <property type="entry name" value="Zn peptidases"/>
    <property type="match status" value="2"/>
</dbReference>
<dbReference type="InterPro" id="IPR002933">
    <property type="entry name" value="Peptidase_M20"/>
</dbReference>
<feature type="domain" description="Peptidase M20 dimerisation" evidence="7">
    <location>
        <begin position="222"/>
        <end position="313"/>
    </location>
</feature>
<dbReference type="CDD" id="cd05652">
    <property type="entry name" value="M20_ArgE_DapE-like_fungal"/>
    <property type="match status" value="1"/>
</dbReference>
<dbReference type="SUPFAM" id="SSF53187">
    <property type="entry name" value="Zn-dependent exopeptidases"/>
    <property type="match status" value="1"/>
</dbReference>
<name>A0ABP0EGQ7_9ASCO</name>
<dbReference type="PROSITE" id="PS00758">
    <property type="entry name" value="ARGE_DAPE_CPG2_1"/>
    <property type="match status" value="1"/>
</dbReference>
<keyword evidence="4" id="KW-0378">Hydrolase</keyword>
<keyword evidence="6" id="KW-0732">Signal</keyword>
<evidence type="ECO:0000313" key="9">
    <source>
        <dbReference type="Proteomes" id="UP001497600"/>
    </source>
</evidence>
<organism evidence="8 9">
    <name type="scientific">[Candida] anglica</name>
    <dbReference type="NCBI Taxonomy" id="148631"/>
    <lineage>
        <taxon>Eukaryota</taxon>
        <taxon>Fungi</taxon>
        <taxon>Dikarya</taxon>
        <taxon>Ascomycota</taxon>
        <taxon>Saccharomycotina</taxon>
        <taxon>Pichiomycetes</taxon>
        <taxon>Debaryomycetaceae</taxon>
        <taxon>Kurtzmaniella</taxon>
    </lineage>
</organism>
<dbReference type="Proteomes" id="UP001497600">
    <property type="component" value="Chromosome G"/>
</dbReference>
<reference evidence="8 9" key="1">
    <citation type="submission" date="2024-01" db="EMBL/GenBank/DDBJ databases">
        <authorList>
            <consortium name="Genoscope - CEA"/>
            <person name="William W."/>
        </authorList>
    </citation>
    <scope>NUCLEOTIDE SEQUENCE [LARGE SCALE GENOMIC DNA]</scope>
    <source>
        <strain evidence="8 9">29B2s-10</strain>
    </source>
</reference>
<proteinExistence type="inferred from homology"/>
<feature type="signal peptide" evidence="6">
    <location>
        <begin position="1"/>
        <end position="19"/>
    </location>
</feature>
<dbReference type="EMBL" id="OZ004259">
    <property type="protein sequence ID" value="CAK7916095.1"/>
    <property type="molecule type" value="Genomic_DNA"/>
</dbReference>
<dbReference type="InterPro" id="IPR036264">
    <property type="entry name" value="Bact_exopeptidase_dim_dom"/>
</dbReference>
<dbReference type="Pfam" id="PF01546">
    <property type="entry name" value="Peptidase_M20"/>
    <property type="match status" value="1"/>
</dbReference>
<accession>A0ABP0EGQ7</accession>
<dbReference type="Pfam" id="PF07687">
    <property type="entry name" value="M20_dimer"/>
    <property type="match status" value="1"/>
</dbReference>
<dbReference type="InterPro" id="IPR050072">
    <property type="entry name" value="Peptidase_M20A"/>
</dbReference>
<keyword evidence="5" id="KW-0862">Zinc</keyword>
<dbReference type="InterPro" id="IPR011650">
    <property type="entry name" value="Peptidase_M20_dimer"/>
</dbReference>
<evidence type="ECO:0000313" key="8">
    <source>
        <dbReference type="EMBL" id="CAK7916095.1"/>
    </source>
</evidence>
<evidence type="ECO:0000256" key="5">
    <source>
        <dbReference type="ARBA" id="ARBA00022833"/>
    </source>
</evidence>
<keyword evidence="9" id="KW-1185">Reference proteome</keyword>
<dbReference type="InterPro" id="IPR001261">
    <property type="entry name" value="ArgE/DapE_CS"/>
</dbReference>
<feature type="chain" id="PRO_5045910253" description="Peptidase M20 dimerisation domain-containing protein" evidence="6">
    <location>
        <begin position="20"/>
        <end position="406"/>
    </location>
</feature>
<dbReference type="Gene3D" id="3.30.70.360">
    <property type="match status" value="1"/>
</dbReference>
<dbReference type="SUPFAM" id="SSF55031">
    <property type="entry name" value="Bacterial exopeptidase dimerisation domain"/>
    <property type="match status" value="1"/>
</dbReference>
<protein>
    <recommendedName>
        <fullName evidence="7">Peptidase M20 dimerisation domain-containing protein</fullName>
    </recommendedName>
</protein>
<evidence type="ECO:0000259" key="7">
    <source>
        <dbReference type="Pfam" id="PF07687"/>
    </source>
</evidence>
<comment type="similarity">
    <text evidence="2">Belongs to the peptidase M20A family.</text>
</comment>